<dbReference type="SUPFAM" id="SSF53448">
    <property type="entry name" value="Nucleotide-diphospho-sugar transferases"/>
    <property type="match status" value="2"/>
</dbReference>
<dbReference type="AlphaFoldDB" id="A0A2N7UCF4"/>
<reference evidence="3 4" key="1">
    <citation type="submission" date="2018-01" db="EMBL/GenBank/DDBJ databases">
        <title>Halomonas endophytica sp. nov., isolated from storage liquid in the stems of Populus euphratica.</title>
        <authorList>
            <person name="Chen C."/>
        </authorList>
    </citation>
    <scope>NUCLEOTIDE SEQUENCE [LARGE SCALE GENOMIC DNA]</scope>
    <source>
        <strain evidence="3 4">BZ-SZ-XJ27</strain>
    </source>
</reference>
<dbReference type="OrthoDB" id="433681at2"/>
<dbReference type="Pfam" id="PF00535">
    <property type="entry name" value="Glycos_transf_2"/>
    <property type="match status" value="1"/>
</dbReference>
<feature type="domain" description="Glycosyltransferase 2-like" evidence="1">
    <location>
        <begin position="514"/>
        <end position="642"/>
    </location>
</feature>
<dbReference type="InterPro" id="IPR048354">
    <property type="entry name" value="TOD1_MUCI70_glycTrfase_dom"/>
</dbReference>
<dbReference type="EMBL" id="PNRG01000033">
    <property type="protein sequence ID" value="PMR78126.1"/>
    <property type="molecule type" value="Genomic_DNA"/>
</dbReference>
<evidence type="ECO:0000313" key="3">
    <source>
        <dbReference type="EMBL" id="PMR78126.1"/>
    </source>
</evidence>
<proteinExistence type="predicted"/>
<dbReference type="Gene3D" id="3.90.550.10">
    <property type="entry name" value="Spore Coat Polysaccharide Biosynthesis Protein SpsA, Chain A"/>
    <property type="match status" value="1"/>
</dbReference>
<dbReference type="InterPro" id="IPR001173">
    <property type="entry name" value="Glyco_trans_2-like"/>
</dbReference>
<organism evidence="3 4">
    <name type="scientific">Halomonas urumqiensis</name>
    <dbReference type="NCBI Taxonomy" id="1684789"/>
    <lineage>
        <taxon>Bacteria</taxon>
        <taxon>Pseudomonadati</taxon>
        <taxon>Pseudomonadota</taxon>
        <taxon>Gammaproteobacteria</taxon>
        <taxon>Oceanospirillales</taxon>
        <taxon>Halomonadaceae</taxon>
        <taxon>Halomonas</taxon>
    </lineage>
</organism>
<accession>A0A2N7UCF4</accession>
<dbReference type="GO" id="GO:0016758">
    <property type="term" value="F:hexosyltransferase activity"/>
    <property type="evidence" value="ECO:0007669"/>
    <property type="project" value="UniProtKB-ARBA"/>
</dbReference>
<dbReference type="PANTHER" id="PTHR22916:SF64">
    <property type="entry name" value="TRANSFERASE, PUTATIVE-RELATED"/>
    <property type="match status" value="1"/>
</dbReference>
<feature type="domain" description="TOD1/MUCI70 glycosyltransferase-like" evidence="2">
    <location>
        <begin position="134"/>
        <end position="279"/>
    </location>
</feature>
<dbReference type="CDD" id="cd00761">
    <property type="entry name" value="Glyco_tranf_GTA_type"/>
    <property type="match status" value="1"/>
</dbReference>
<keyword evidence="4" id="KW-1185">Reference proteome</keyword>
<dbReference type="PANTHER" id="PTHR22916">
    <property type="entry name" value="GLYCOSYLTRANSFERASE"/>
    <property type="match status" value="1"/>
</dbReference>
<protein>
    <submittedName>
        <fullName evidence="3">Uncharacterized protein</fullName>
    </submittedName>
</protein>
<evidence type="ECO:0000313" key="4">
    <source>
        <dbReference type="Proteomes" id="UP000235547"/>
    </source>
</evidence>
<dbReference type="Pfam" id="PF04765">
    <property type="entry name" value="TOD1_MUCI70"/>
    <property type="match status" value="1"/>
</dbReference>
<dbReference type="InterPro" id="IPR029044">
    <property type="entry name" value="Nucleotide-diphossugar_trans"/>
</dbReference>
<dbReference type="Proteomes" id="UP000235547">
    <property type="component" value="Unassembled WGS sequence"/>
</dbReference>
<name>A0A2N7UCF4_9GAMM</name>
<sequence length="1131" mass="130981">MINKEQSVMSFLTKANQAFRVGSYNEAFLLYSKAIEENPELEKILEYNIRRCSFEEGEGTGYVASEEDGPRKDSVLIQRYQEFKPTRQARVAVFTAITGGYDPLIEPEEVVFEWDYILFTDGSVQSETVYETRSIPFEDEDPVRVARFVKLNPHFLLPEYDYVLWVDGNVFLRKGIHEEVIRHIHNQERAVFRKHPDRDSVYQEIYKCQELKKDDFGLMNDQLRRYQEKNYSQSSVFFETNVILRKTTDPGVINFNEAWWRELRLGSRRDQLSVNYALDSSGLRYSVFDEECDIRSIDNPLYFIFSHNNNKTKADGIVAAKTNIHFDSSRAERPFRYCTENVEPFSLPFKYKAWFLKGRDLGFLEVATEELELHLADLKDSFKLACAYLTLLQLYLINPRVDQKKVLETVDKALSVTKDEKLLHALVFIKREVDPAFVLKETFDSNYNEDFLIQKANAKEEGAFSVKVMNDVLHCYGLSALRLSKSHNKHLFDSIYPAKPLHRFDYIDSPCKVTIIVSCFNVESEVVTCLVSLMGQTWRNLEIICVDDNSEDGTISVIEELAKFDNRIKLYKNEKNQGTYKNRNFALSKACGHFLTVADADDWNHPQKIQYQAEKLISSPQAVANVACWLRAKNDLTFSRRNGLKYRHLNISSLMFKREEVVSALGCWDEVRFAADGEFYKRLKKVFEGRVEELPAVTSLGRFEDGSLTNNNISGYFGFPYGVRKEYLESYEFFHSNSTWEDFNYKKNKPQHPVPEAMLYSDKSIFAVDCLFISDLRDADSAHQAIDFIYRSEKEGLKWGVCHLPSFDGDPRRKVHDSIRSELFKRGRVCHVYGEFVRAKTVLLYQSSLPLLEYKFLPKINCQVLKLIATQESDMASLAVFRECKKANAFWEELVIAKMIKPYSRLLSCEEGDFYTSLQVVDVNDLDSFMYKGSSKITVVMPCIDLELGKKTAEILIKRAGIDCTVIIAYDSLRQGFIKTLNAVAKKTISRYICFVAQDAYPGREWLKIAYDKIYEKKSGLLAFNDGKWHGRIASFGLVERDWVSKFYGNNIVHESYKAHKADNEITLLARLDGRFVYCPESVLLEVDYNKDSGGSNLIDDVNFKERFNGCFEGNFKKDKVEMYRKEYKVK</sequence>
<comment type="caution">
    <text evidence="3">The sequence shown here is derived from an EMBL/GenBank/DDBJ whole genome shotgun (WGS) entry which is preliminary data.</text>
</comment>
<evidence type="ECO:0000259" key="1">
    <source>
        <dbReference type="Pfam" id="PF00535"/>
    </source>
</evidence>
<evidence type="ECO:0000259" key="2">
    <source>
        <dbReference type="Pfam" id="PF04765"/>
    </source>
</evidence>
<gene>
    <name evidence="3" type="ORF">C1H70_15225</name>
</gene>